<organism evidence="4 5">
    <name type="scientific">Kaistella flava</name>
    <name type="common">ex Peng et al. 2021</name>
    <dbReference type="NCBI Taxonomy" id="2038776"/>
    <lineage>
        <taxon>Bacteria</taxon>
        <taxon>Pseudomonadati</taxon>
        <taxon>Bacteroidota</taxon>
        <taxon>Flavobacteriia</taxon>
        <taxon>Flavobacteriales</taxon>
        <taxon>Weeksellaceae</taxon>
        <taxon>Chryseobacterium group</taxon>
        <taxon>Kaistella</taxon>
    </lineage>
</organism>
<evidence type="ECO:0000313" key="5">
    <source>
        <dbReference type="Proteomes" id="UP000594195"/>
    </source>
</evidence>
<gene>
    <name evidence="4" type="ORF">Q73A0000_05705</name>
</gene>
<dbReference type="RefSeq" id="WP_193813110.1">
    <property type="nucleotide sequence ID" value="NZ_CP040442.1"/>
</dbReference>
<dbReference type="GO" id="GO:0015979">
    <property type="term" value="P:photosynthesis"/>
    <property type="evidence" value="ECO:0007669"/>
    <property type="project" value="UniProtKB-KW"/>
</dbReference>
<evidence type="ECO:0000313" key="4">
    <source>
        <dbReference type="EMBL" id="QOW09892.1"/>
    </source>
</evidence>
<dbReference type="InterPro" id="IPR015943">
    <property type="entry name" value="WD40/YVTN_repeat-like_dom_sf"/>
</dbReference>
<feature type="domain" description="Photosynthesis system II assembly factor Ycf48/Hcf136-like" evidence="3">
    <location>
        <begin position="18"/>
        <end position="105"/>
    </location>
</feature>
<evidence type="ECO:0000256" key="1">
    <source>
        <dbReference type="ARBA" id="ARBA00022531"/>
    </source>
</evidence>
<sequence>MKRIFTYLFLFVFYNFSFAQWEPLNLGVNINSFYDIFCISPTVIIAVGSEGTILKSTDGGDTWTKKLSGTDSNLTKVKFPTANIGYIISGSGNILKTTDGGETWTAKQTGFSGPYFSDLSCVDENIIFTSNLKSTDGGENWVLFSETYSDRAQFVNGNVGFAGEYLWQQSNWQNPQFFKTMNGGNSWQTISGVAPFHFLNENIGFYYLGGLYKTTNGGLNFEKLNNHGDNNYSLRDIFVVNENTVWG</sequence>
<evidence type="ECO:0000256" key="2">
    <source>
        <dbReference type="ARBA" id="ARBA00023276"/>
    </source>
</evidence>
<dbReference type="EMBL" id="CP040442">
    <property type="protein sequence ID" value="QOW09892.1"/>
    <property type="molecule type" value="Genomic_DNA"/>
</dbReference>
<evidence type="ECO:0000259" key="3">
    <source>
        <dbReference type="Pfam" id="PF14870"/>
    </source>
</evidence>
<name>A0A7M2Y911_9FLAO</name>
<keyword evidence="5" id="KW-1185">Reference proteome</keyword>
<dbReference type="PANTHER" id="PTHR47199">
    <property type="entry name" value="PHOTOSYSTEM II STABILITY/ASSEMBLY FACTOR HCF136, CHLOROPLASTIC"/>
    <property type="match status" value="1"/>
</dbReference>
<protein>
    <recommendedName>
        <fullName evidence="3">Photosynthesis system II assembly factor Ycf48/Hcf136-like domain-containing protein</fullName>
    </recommendedName>
</protein>
<proteinExistence type="predicted"/>
<dbReference type="GO" id="GO:0009523">
    <property type="term" value="C:photosystem II"/>
    <property type="evidence" value="ECO:0007669"/>
    <property type="project" value="UniProtKB-KW"/>
</dbReference>
<keyword evidence="1" id="KW-0602">Photosynthesis</keyword>
<keyword evidence="2" id="KW-0604">Photosystem II</keyword>
<dbReference type="InterPro" id="IPR028203">
    <property type="entry name" value="PSII_CF48-like_dom"/>
</dbReference>
<dbReference type="KEGG" id="kfa:Q73A0000_05705"/>
<dbReference type="AlphaFoldDB" id="A0A7M2Y911"/>
<dbReference type="PANTHER" id="PTHR47199:SF2">
    <property type="entry name" value="PHOTOSYSTEM II STABILITY_ASSEMBLY FACTOR HCF136, CHLOROPLASTIC"/>
    <property type="match status" value="1"/>
</dbReference>
<dbReference type="Pfam" id="PF14870">
    <property type="entry name" value="PSII_BNR"/>
    <property type="match status" value="1"/>
</dbReference>
<accession>A0A7M2Y911</accession>
<dbReference type="Proteomes" id="UP000594195">
    <property type="component" value="Chromosome"/>
</dbReference>
<dbReference type="SUPFAM" id="SSF110296">
    <property type="entry name" value="Oligoxyloglucan reducing end-specific cellobiohydrolase"/>
    <property type="match status" value="1"/>
</dbReference>
<reference evidence="4 5" key="1">
    <citation type="submission" date="2019-05" db="EMBL/GenBank/DDBJ databases">
        <title>Chryseobacterium sp. isolated from King George Island, maritime Antarctica.</title>
        <authorList>
            <person name="Peng X."/>
        </authorList>
    </citation>
    <scope>NUCLEOTIDE SEQUENCE [LARGE SCALE GENOMIC DNA]</scope>
    <source>
        <strain evidence="4 5">7-3A</strain>
    </source>
</reference>
<dbReference type="Gene3D" id="2.130.10.10">
    <property type="entry name" value="YVTN repeat-like/Quinoprotein amine dehydrogenase"/>
    <property type="match status" value="2"/>
</dbReference>